<dbReference type="SUPFAM" id="SSF101116">
    <property type="entry name" value="Flagellar export chaperone FliS"/>
    <property type="match status" value="1"/>
</dbReference>
<comment type="caution">
    <text evidence="8">The sequence shown here is derived from an EMBL/GenBank/DDBJ whole genome shotgun (WGS) entry which is preliminary data.</text>
</comment>
<dbReference type="RefSeq" id="WP_377467893.1">
    <property type="nucleotide sequence ID" value="NZ_JBHUOP010000008.1"/>
</dbReference>
<keyword evidence="8" id="KW-0969">Cilium</keyword>
<evidence type="ECO:0000256" key="6">
    <source>
        <dbReference type="PIRNR" id="PIRNR039090"/>
    </source>
</evidence>
<evidence type="ECO:0000256" key="5">
    <source>
        <dbReference type="ARBA" id="ARBA00023186"/>
    </source>
</evidence>
<reference evidence="9" key="1">
    <citation type="journal article" date="2019" name="Int. J. Syst. Evol. Microbiol.">
        <title>The Global Catalogue of Microorganisms (GCM) 10K type strain sequencing project: providing services to taxonomists for standard genome sequencing and annotation.</title>
        <authorList>
            <consortium name="The Broad Institute Genomics Platform"/>
            <consortium name="The Broad Institute Genome Sequencing Center for Infectious Disease"/>
            <person name="Wu L."/>
            <person name="Ma J."/>
        </authorList>
    </citation>
    <scope>NUCLEOTIDE SEQUENCE [LARGE SCALE GENOMIC DNA]</scope>
    <source>
        <strain evidence="9">KCTC 33576</strain>
    </source>
</reference>
<gene>
    <name evidence="8" type="primary">fliS</name>
    <name evidence="8" type="ORF">ACFSYH_13900</name>
</gene>
<evidence type="ECO:0000313" key="9">
    <source>
        <dbReference type="Proteomes" id="UP001597391"/>
    </source>
</evidence>
<keyword evidence="4 6" id="KW-1005">Bacterial flagellum biogenesis</keyword>
<evidence type="ECO:0000256" key="4">
    <source>
        <dbReference type="ARBA" id="ARBA00022795"/>
    </source>
</evidence>
<organism evidence="8 9">
    <name type="scientific">Populibacterium corticicola</name>
    <dbReference type="NCBI Taxonomy" id="1812826"/>
    <lineage>
        <taxon>Bacteria</taxon>
        <taxon>Bacillati</taxon>
        <taxon>Actinomycetota</taxon>
        <taxon>Actinomycetes</taxon>
        <taxon>Micrococcales</taxon>
        <taxon>Jonesiaceae</taxon>
        <taxon>Populibacterium</taxon>
    </lineage>
</organism>
<dbReference type="InterPro" id="IPR036584">
    <property type="entry name" value="FliS_sf"/>
</dbReference>
<dbReference type="PANTHER" id="PTHR34773:SF1">
    <property type="entry name" value="FLAGELLAR SECRETION CHAPERONE FLIS"/>
    <property type="match status" value="1"/>
</dbReference>
<protein>
    <recommendedName>
        <fullName evidence="6">Flagellar secretion chaperone FliS</fullName>
    </recommendedName>
</protein>
<keyword evidence="8" id="KW-0966">Cell projection</keyword>
<dbReference type="Pfam" id="PF02561">
    <property type="entry name" value="FliS"/>
    <property type="match status" value="1"/>
</dbReference>
<feature type="region of interest" description="Disordered" evidence="7">
    <location>
        <begin position="126"/>
        <end position="146"/>
    </location>
</feature>
<dbReference type="PANTHER" id="PTHR34773">
    <property type="entry name" value="FLAGELLAR SECRETION CHAPERONE FLIS"/>
    <property type="match status" value="1"/>
</dbReference>
<evidence type="ECO:0000256" key="2">
    <source>
        <dbReference type="ARBA" id="ARBA00008787"/>
    </source>
</evidence>
<evidence type="ECO:0000256" key="1">
    <source>
        <dbReference type="ARBA" id="ARBA00004514"/>
    </source>
</evidence>
<sequence length="146" mass="15667">MSISSEQREQFLHDAVMSASPARLVTMLYDRMVLDLDRATKSIETGELGGASTHLTHAQDIVQELMGTLDVNAWEGAKSLQALYLHLFSALMAANASKDIDDIKECREIIDPLRMAWHEAAASLAQESAPKPVGSSSGGLGDLGVA</sequence>
<dbReference type="CDD" id="cd16098">
    <property type="entry name" value="FliS"/>
    <property type="match status" value="1"/>
</dbReference>
<dbReference type="NCBIfam" id="TIGR00208">
    <property type="entry name" value="fliS"/>
    <property type="match status" value="1"/>
</dbReference>
<dbReference type="PIRSF" id="PIRSF039090">
    <property type="entry name" value="Flis"/>
    <property type="match status" value="1"/>
</dbReference>
<keyword evidence="3 6" id="KW-0963">Cytoplasm</keyword>
<accession>A0ABW5XGQ5</accession>
<dbReference type="Gene3D" id="1.20.120.340">
    <property type="entry name" value="Flagellar protein FliS"/>
    <property type="match status" value="1"/>
</dbReference>
<proteinExistence type="inferred from homology"/>
<feature type="compositionally biased region" description="Gly residues" evidence="7">
    <location>
        <begin position="136"/>
        <end position="146"/>
    </location>
</feature>
<evidence type="ECO:0000256" key="3">
    <source>
        <dbReference type="ARBA" id="ARBA00022490"/>
    </source>
</evidence>
<comment type="subcellular location">
    <subcellularLocation>
        <location evidence="1 6">Cytoplasm</location>
        <location evidence="1 6">Cytosol</location>
    </subcellularLocation>
</comment>
<dbReference type="Proteomes" id="UP001597391">
    <property type="component" value="Unassembled WGS sequence"/>
</dbReference>
<name>A0ABW5XGQ5_9MICO</name>
<keyword evidence="9" id="KW-1185">Reference proteome</keyword>
<dbReference type="EMBL" id="JBHUOP010000008">
    <property type="protein sequence ID" value="MFD2841655.1"/>
    <property type="molecule type" value="Genomic_DNA"/>
</dbReference>
<keyword evidence="5" id="KW-0143">Chaperone</keyword>
<keyword evidence="8" id="KW-0282">Flagellum</keyword>
<dbReference type="InterPro" id="IPR003713">
    <property type="entry name" value="FliS"/>
</dbReference>
<evidence type="ECO:0000313" key="8">
    <source>
        <dbReference type="EMBL" id="MFD2841655.1"/>
    </source>
</evidence>
<comment type="similarity">
    <text evidence="2 6">Belongs to the FliS family.</text>
</comment>
<evidence type="ECO:0000256" key="7">
    <source>
        <dbReference type="SAM" id="MobiDB-lite"/>
    </source>
</evidence>